<dbReference type="AlphaFoldDB" id="A0A318Z8D8"/>
<dbReference type="InterPro" id="IPR008927">
    <property type="entry name" value="6-PGluconate_DH-like_C_sf"/>
</dbReference>
<feature type="domain" description="Ketopantoate reductase N-terminal" evidence="3">
    <location>
        <begin position="16"/>
        <end position="121"/>
    </location>
</feature>
<dbReference type="HAMAP" id="MF_01925">
    <property type="entry name" value="P5C_reductase"/>
    <property type="match status" value="1"/>
</dbReference>
<evidence type="ECO:0000313" key="5">
    <source>
        <dbReference type="EMBL" id="PYH43506.1"/>
    </source>
</evidence>
<comment type="similarity">
    <text evidence="1">Belongs to the pyrroline-5-carboxylate reductase family.</text>
</comment>
<sequence length="304" mass="32311">MIHKISHTSDYPSPRITIAGCGVLGKGIATGLLASPLNLDPSKISLTVRREQHARCLREEFPGLAVTLDHGDPVLWPAEATDDDEAGHFFFIVTKPQHVQLVCADISPHIQASRTPPVVITLCPGITIAQLQDWLPTGTPIVRSMPNTPVMVCQGATGLFPSPLVSPGQLSILTRMFEAISPSVVTLAHEDQLNVVAAISGSAPAYFYRLMDHMVATGISLGLPESLARDLITQSCIGSGAFAREIPSVSLAQLRNDVCVPGGSTEKAMNVLDAHGWQRGVKEAITASLTANRSMGQGTTGRSR</sequence>
<keyword evidence="2" id="KW-0560">Oxidoreductase</keyword>
<dbReference type="STRING" id="1450539.A0A318Z8D8"/>
<dbReference type="InterPro" id="IPR036291">
    <property type="entry name" value="NAD(P)-bd_dom_sf"/>
</dbReference>
<dbReference type="PANTHER" id="PTHR11645">
    <property type="entry name" value="PYRROLINE-5-CARBOXYLATE REDUCTASE"/>
    <property type="match status" value="1"/>
</dbReference>
<dbReference type="GO" id="GO:0004735">
    <property type="term" value="F:pyrroline-5-carboxylate reductase activity"/>
    <property type="evidence" value="ECO:0007669"/>
    <property type="project" value="InterPro"/>
</dbReference>
<organism evidence="5 6">
    <name type="scientific">Aspergillus saccharolyticus JOP 1030-1</name>
    <dbReference type="NCBI Taxonomy" id="1450539"/>
    <lineage>
        <taxon>Eukaryota</taxon>
        <taxon>Fungi</taxon>
        <taxon>Dikarya</taxon>
        <taxon>Ascomycota</taxon>
        <taxon>Pezizomycotina</taxon>
        <taxon>Eurotiomycetes</taxon>
        <taxon>Eurotiomycetidae</taxon>
        <taxon>Eurotiales</taxon>
        <taxon>Aspergillaceae</taxon>
        <taxon>Aspergillus</taxon>
        <taxon>Aspergillus subgen. Circumdati</taxon>
    </lineage>
</organism>
<dbReference type="Pfam" id="PF14748">
    <property type="entry name" value="P5CR_dimer"/>
    <property type="match status" value="1"/>
</dbReference>
<dbReference type="SUPFAM" id="SSF48179">
    <property type="entry name" value="6-phosphogluconate dehydrogenase C-terminal domain-like"/>
    <property type="match status" value="1"/>
</dbReference>
<protein>
    <submittedName>
        <fullName evidence="5">Pyrroline-5-carboxylate reductase</fullName>
    </submittedName>
</protein>
<dbReference type="SUPFAM" id="SSF51735">
    <property type="entry name" value="NAD(P)-binding Rossmann-fold domains"/>
    <property type="match status" value="1"/>
</dbReference>
<evidence type="ECO:0000259" key="4">
    <source>
        <dbReference type="Pfam" id="PF14748"/>
    </source>
</evidence>
<dbReference type="Proteomes" id="UP000248349">
    <property type="component" value="Unassembled WGS sequence"/>
</dbReference>
<dbReference type="Gene3D" id="3.40.50.720">
    <property type="entry name" value="NAD(P)-binding Rossmann-like Domain"/>
    <property type="match status" value="1"/>
</dbReference>
<evidence type="ECO:0000256" key="2">
    <source>
        <dbReference type="ARBA" id="ARBA00023002"/>
    </source>
</evidence>
<dbReference type="PIRSF" id="PIRSF000193">
    <property type="entry name" value="Pyrrol-5-carb_rd"/>
    <property type="match status" value="1"/>
</dbReference>
<dbReference type="PANTHER" id="PTHR11645:SF0">
    <property type="entry name" value="PYRROLINE-5-CARBOXYLATE REDUCTASE 3"/>
    <property type="match status" value="1"/>
</dbReference>
<dbReference type="InterPro" id="IPR029036">
    <property type="entry name" value="P5CR_dimer"/>
</dbReference>
<name>A0A318Z8D8_9EURO</name>
<evidence type="ECO:0000256" key="1">
    <source>
        <dbReference type="ARBA" id="ARBA00005525"/>
    </source>
</evidence>
<keyword evidence="6" id="KW-1185">Reference proteome</keyword>
<evidence type="ECO:0000259" key="3">
    <source>
        <dbReference type="Pfam" id="PF02558"/>
    </source>
</evidence>
<dbReference type="InterPro" id="IPR013332">
    <property type="entry name" value="KPR_N"/>
</dbReference>
<reference evidence="5 6" key="1">
    <citation type="submission" date="2016-12" db="EMBL/GenBank/DDBJ databases">
        <title>The genomes of Aspergillus section Nigri reveals drivers in fungal speciation.</title>
        <authorList>
            <consortium name="DOE Joint Genome Institute"/>
            <person name="Vesth T.C."/>
            <person name="Nybo J."/>
            <person name="Theobald S."/>
            <person name="Brandl J."/>
            <person name="Frisvad J.C."/>
            <person name="Nielsen K.F."/>
            <person name="Lyhne E.K."/>
            <person name="Kogle M.E."/>
            <person name="Kuo A."/>
            <person name="Riley R."/>
            <person name="Clum A."/>
            <person name="Nolan M."/>
            <person name="Lipzen A."/>
            <person name="Salamov A."/>
            <person name="Henrissat B."/>
            <person name="Wiebenga A."/>
            <person name="De Vries R.P."/>
            <person name="Grigoriev I.V."/>
            <person name="Mortensen U.H."/>
            <person name="Andersen M.R."/>
            <person name="Baker S.E."/>
        </authorList>
    </citation>
    <scope>NUCLEOTIDE SEQUENCE [LARGE SCALE GENOMIC DNA]</scope>
    <source>
        <strain evidence="5 6">JOP 1030-1</strain>
    </source>
</reference>
<dbReference type="Gene3D" id="1.10.3730.10">
    <property type="entry name" value="ProC C-terminal domain-like"/>
    <property type="match status" value="1"/>
</dbReference>
<evidence type="ECO:0000313" key="6">
    <source>
        <dbReference type="Proteomes" id="UP000248349"/>
    </source>
</evidence>
<feature type="domain" description="Pyrroline-5-carboxylate reductase dimerisation" evidence="4">
    <location>
        <begin position="190"/>
        <end position="294"/>
    </location>
</feature>
<gene>
    <name evidence="5" type="ORF">BP01DRAFT_402603</name>
</gene>
<dbReference type="Pfam" id="PF02558">
    <property type="entry name" value="ApbA"/>
    <property type="match status" value="1"/>
</dbReference>
<accession>A0A318Z8D8</accession>
<dbReference type="RefSeq" id="XP_025429488.1">
    <property type="nucleotide sequence ID" value="XM_025578651.1"/>
</dbReference>
<proteinExistence type="inferred from homology"/>
<dbReference type="InterPro" id="IPR000304">
    <property type="entry name" value="Pyrroline-COOH_reductase"/>
</dbReference>
<dbReference type="GeneID" id="37079880"/>
<dbReference type="EMBL" id="KZ821243">
    <property type="protein sequence ID" value="PYH43506.1"/>
    <property type="molecule type" value="Genomic_DNA"/>
</dbReference>
<dbReference type="OrthoDB" id="10263291at2759"/>
<dbReference type="GO" id="GO:0055129">
    <property type="term" value="P:L-proline biosynthetic process"/>
    <property type="evidence" value="ECO:0007669"/>
    <property type="project" value="TreeGrafter"/>
</dbReference>